<dbReference type="EMBL" id="JANQAO010000003">
    <property type="protein sequence ID" value="MDM5147932.1"/>
    <property type="molecule type" value="Genomic_DNA"/>
</dbReference>
<dbReference type="Pfam" id="PF01323">
    <property type="entry name" value="DSBA"/>
    <property type="match status" value="1"/>
</dbReference>
<keyword evidence="8" id="KW-1185">Reference proteome</keyword>
<dbReference type="PANTHER" id="PTHR13887:SF14">
    <property type="entry name" value="DISULFIDE BOND FORMATION PROTEIN D"/>
    <property type="match status" value="1"/>
</dbReference>
<keyword evidence="2" id="KW-0560">Oxidoreductase</keyword>
<evidence type="ECO:0000256" key="3">
    <source>
        <dbReference type="ARBA" id="ARBA00023157"/>
    </source>
</evidence>
<dbReference type="CDD" id="cd03023">
    <property type="entry name" value="DsbA_Com1_like"/>
    <property type="match status" value="1"/>
</dbReference>
<accession>A0ABT7QMK2</accession>
<keyword evidence="1 5" id="KW-0732">Signal</keyword>
<comment type="caution">
    <text evidence="7">The sequence shown here is derived from an EMBL/GenBank/DDBJ whole genome shotgun (WGS) entry which is preliminary data.</text>
</comment>
<evidence type="ECO:0000256" key="5">
    <source>
        <dbReference type="SAM" id="SignalP"/>
    </source>
</evidence>
<evidence type="ECO:0000256" key="2">
    <source>
        <dbReference type="ARBA" id="ARBA00023002"/>
    </source>
</evidence>
<dbReference type="Gene3D" id="3.40.30.10">
    <property type="entry name" value="Glutaredoxin"/>
    <property type="match status" value="1"/>
</dbReference>
<organism evidence="7 8">
    <name type="scientific">Candidatus Doriopsillibacter californiensis</name>
    <dbReference type="NCBI Taxonomy" id="2970740"/>
    <lineage>
        <taxon>Bacteria</taxon>
        <taxon>Pseudomonadati</taxon>
        <taxon>Pseudomonadota</taxon>
        <taxon>Gammaproteobacteria</taxon>
        <taxon>Candidatus Tethybacterales</taxon>
        <taxon>Candidatus Persebacteraceae</taxon>
        <taxon>Candidatus Doriopsillibacter</taxon>
    </lineage>
</organism>
<name>A0ABT7QMK2_9GAMM</name>
<reference evidence="7" key="2">
    <citation type="journal article" date="2023" name="Microbiome">
        <title>Synthase-selected sorting approach identifies a beta-lactone synthase in a nudibranch symbiotic bacterium.</title>
        <authorList>
            <person name="Dzunkova M."/>
            <person name="La Clair J.J."/>
            <person name="Tyml T."/>
            <person name="Doud D."/>
            <person name="Schulz F."/>
            <person name="Piquer-Esteban S."/>
            <person name="Porcel Sanchis D."/>
            <person name="Osborn A."/>
            <person name="Robinson D."/>
            <person name="Louie K.B."/>
            <person name="Bowen B.P."/>
            <person name="Bowers R.M."/>
            <person name="Lee J."/>
            <person name="Arnau V."/>
            <person name="Diaz-Villanueva W."/>
            <person name="Stepanauskas R."/>
            <person name="Gosliner T."/>
            <person name="Date S.V."/>
            <person name="Northen T.R."/>
            <person name="Cheng J.F."/>
            <person name="Burkart M.D."/>
            <person name="Woyke T."/>
        </authorList>
    </citation>
    <scope>NUCLEOTIDE SEQUENCE</scope>
    <source>
        <strain evidence="7">Df01</strain>
    </source>
</reference>
<dbReference type="SUPFAM" id="SSF52833">
    <property type="entry name" value="Thioredoxin-like"/>
    <property type="match status" value="1"/>
</dbReference>
<sequence length="232" mass="25901">MKHLIVIPTFILAIALTADTFVANADDELSLRQERAFQELFDAFADGAGSESLLHLRYAFDEKLITTVINSLSIHDNTPMLGKTGPLLVEFSDYQCGYCKRMYSTLQEKIEAGRARVLVLEFPILGELSDTAARYALAAQKQQKYVAFHDALMRQHGAITTNNLNKVATAVGLDLTQLQADISSEEIDQELKKNYRLALLLNIRATPSFVINNTIVRGALQQEELQRLLEGQ</sequence>
<feature type="chain" id="PRO_5046863319" evidence="5">
    <location>
        <begin position="26"/>
        <end position="232"/>
    </location>
</feature>
<proteinExistence type="predicted"/>
<dbReference type="Proteomes" id="UP001168167">
    <property type="component" value="Unassembled WGS sequence"/>
</dbReference>
<evidence type="ECO:0000256" key="1">
    <source>
        <dbReference type="ARBA" id="ARBA00022729"/>
    </source>
</evidence>
<reference evidence="7" key="1">
    <citation type="submission" date="2022-08" db="EMBL/GenBank/DDBJ databases">
        <authorList>
            <person name="Dzunkova M."/>
            <person name="La Clair J."/>
            <person name="Tyml T."/>
            <person name="Doud D."/>
            <person name="Schulz F."/>
            <person name="Piquer S."/>
            <person name="Porcel Sanchis D."/>
            <person name="Osborn A."/>
            <person name="Robinson D."/>
            <person name="Louie K.B."/>
            <person name="Bowen B.P."/>
            <person name="Bowers R."/>
            <person name="Lee J."/>
            <person name="Arnau Llombart V."/>
            <person name="Diaz Villanueva W."/>
            <person name="Gosliner T."/>
            <person name="Northen T."/>
            <person name="Cheng J.-F."/>
            <person name="Burkart M.D."/>
            <person name="Woyke T."/>
        </authorList>
    </citation>
    <scope>NUCLEOTIDE SEQUENCE</scope>
    <source>
        <strain evidence="7">Df01</strain>
    </source>
</reference>
<dbReference type="InterPro" id="IPR001853">
    <property type="entry name" value="DSBA-like_thioredoxin_dom"/>
</dbReference>
<evidence type="ECO:0000256" key="4">
    <source>
        <dbReference type="ARBA" id="ARBA00023284"/>
    </source>
</evidence>
<evidence type="ECO:0000259" key="6">
    <source>
        <dbReference type="Pfam" id="PF01323"/>
    </source>
</evidence>
<feature type="signal peptide" evidence="5">
    <location>
        <begin position="1"/>
        <end position="25"/>
    </location>
</feature>
<dbReference type="InterPro" id="IPR036249">
    <property type="entry name" value="Thioredoxin-like_sf"/>
</dbReference>
<keyword evidence="3" id="KW-1015">Disulfide bond</keyword>
<evidence type="ECO:0000313" key="8">
    <source>
        <dbReference type="Proteomes" id="UP001168167"/>
    </source>
</evidence>
<gene>
    <name evidence="7" type="ORF">NQX30_06065</name>
</gene>
<feature type="domain" description="DSBA-like thioredoxin" evidence="6">
    <location>
        <begin position="88"/>
        <end position="229"/>
    </location>
</feature>
<dbReference type="PANTHER" id="PTHR13887">
    <property type="entry name" value="GLUTATHIONE S-TRANSFERASE KAPPA"/>
    <property type="match status" value="1"/>
</dbReference>
<evidence type="ECO:0000313" key="7">
    <source>
        <dbReference type="EMBL" id="MDM5147932.1"/>
    </source>
</evidence>
<protein>
    <submittedName>
        <fullName evidence="7">DsbA family protein</fullName>
    </submittedName>
</protein>
<keyword evidence="4" id="KW-0676">Redox-active center</keyword>